<dbReference type="PANTHER" id="PTHR46162">
    <property type="entry name" value="TRAF-LIKE FAMILY PROTEIN"/>
    <property type="match status" value="1"/>
</dbReference>
<evidence type="ECO:0000313" key="3">
    <source>
        <dbReference type="EMBL" id="VDD13371.1"/>
    </source>
</evidence>
<sequence length="460" mass="53445">MKYHYRNTISISVAYLFLCLFITYVSSQSLIRQITDDVNTNLKEDVPYVQKHQEISSRHYNVSHSKTVTGMRNRRPSTYSYKIETNVVDKFETRPFMVGGYNWILHVYLNGNTKDGGAGYVSLYVEIDKSGFVDSAHQEVYADLRFYIFNRNERKYFTIQDTDVWRFDAFNTMWGFSKVLPVDTFKDPKNGYLYNGEHCEFGVDVIVPTPFEESETFSISSSSDKYTWTIQKFSTLSKDLYSPVISLGGKKWNILVVPAGSGSGRGKYVSMFLQLSTNQRRGYEYIYVRVKFRVINQSKLSNRESELRNWYGRTYSWGIVDLISFDDLRDSSKGFLVNDALIVEVQLEAISTTKYTENLNFSSFLSIFGLSNSTTWVSKICQIHSNFAVNVWGFVEEYSFLVSYLQWLKLLLIPRKFRTGDEHQEYSLDHSEHLLYFALCSGHRSDRLFVFIPPTPKGIF</sequence>
<feature type="signal peptide" evidence="1">
    <location>
        <begin position="1"/>
        <end position="27"/>
    </location>
</feature>
<protein>
    <recommendedName>
        <fullName evidence="2">MATH domain-containing protein</fullName>
    </recommendedName>
</protein>
<dbReference type="SMART" id="SM00061">
    <property type="entry name" value="MATH"/>
    <property type="match status" value="2"/>
</dbReference>
<proteinExistence type="predicted"/>
<evidence type="ECO:0000259" key="2">
    <source>
        <dbReference type="PROSITE" id="PS50144"/>
    </source>
</evidence>
<dbReference type="PANTHER" id="PTHR46162:SF34">
    <property type="entry name" value="MATH DOMAIN-CONTAINING PROTEIN"/>
    <property type="match status" value="1"/>
</dbReference>
<name>A0A3P6CSY1_BRACM</name>
<dbReference type="PROSITE" id="PS50144">
    <property type="entry name" value="MATH"/>
    <property type="match status" value="2"/>
</dbReference>
<organism evidence="3">
    <name type="scientific">Brassica campestris</name>
    <name type="common">Field mustard</name>
    <dbReference type="NCBI Taxonomy" id="3711"/>
    <lineage>
        <taxon>Eukaryota</taxon>
        <taxon>Viridiplantae</taxon>
        <taxon>Streptophyta</taxon>
        <taxon>Embryophyta</taxon>
        <taxon>Tracheophyta</taxon>
        <taxon>Spermatophyta</taxon>
        <taxon>Magnoliopsida</taxon>
        <taxon>eudicotyledons</taxon>
        <taxon>Gunneridae</taxon>
        <taxon>Pentapetalae</taxon>
        <taxon>rosids</taxon>
        <taxon>malvids</taxon>
        <taxon>Brassicales</taxon>
        <taxon>Brassicaceae</taxon>
        <taxon>Brassiceae</taxon>
        <taxon>Brassica</taxon>
    </lineage>
</organism>
<dbReference type="AlphaFoldDB" id="A0A3P6CSY1"/>
<dbReference type="CDD" id="cd00121">
    <property type="entry name" value="MATH"/>
    <property type="match status" value="2"/>
</dbReference>
<dbReference type="Pfam" id="PF22486">
    <property type="entry name" value="MATH_2"/>
    <property type="match status" value="2"/>
</dbReference>
<dbReference type="InterPro" id="IPR008974">
    <property type="entry name" value="TRAF-like"/>
</dbReference>
<accession>A0A3P6CSY1</accession>
<evidence type="ECO:0000256" key="1">
    <source>
        <dbReference type="SAM" id="SignalP"/>
    </source>
</evidence>
<reference evidence="3" key="1">
    <citation type="submission" date="2018-11" db="EMBL/GenBank/DDBJ databases">
        <authorList>
            <consortium name="Genoscope - CEA"/>
            <person name="William W."/>
        </authorList>
    </citation>
    <scope>NUCLEOTIDE SEQUENCE</scope>
</reference>
<dbReference type="EMBL" id="LR031576">
    <property type="protein sequence ID" value="VDD13371.1"/>
    <property type="molecule type" value="Genomic_DNA"/>
</dbReference>
<gene>
    <name evidence="3" type="ORF">BRAA04T17426Z</name>
</gene>
<dbReference type="InterPro" id="IPR002083">
    <property type="entry name" value="MATH/TRAF_dom"/>
</dbReference>
<feature type="domain" description="MATH" evidence="2">
    <location>
        <begin position="76"/>
        <end position="205"/>
    </location>
</feature>
<dbReference type="Gene3D" id="2.60.210.10">
    <property type="entry name" value="Apoptosis, Tumor Necrosis Factor Receptor Associated Protein 2, Chain A"/>
    <property type="match status" value="2"/>
</dbReference>
<dbReference type="SUPFAM" id="SSF49599">
    <property type="entry name" value="TRAF domain-like"/>
    <property type="match status" value="2"/>
</dbReference>
<feature type="chain" id="PRO_5018108356" description="MATH domain-containing protein" evidence="1">
    <location>
        <begin position="28"/>
        <end position="460"/>
    </location>
</feature>
<feature type="domain" description="MATH" evidence="2">
    <location>
        <begin position="223"/>
        <end position="347"/>
    </location>
</feature>
<keyword evidence="1" id="KW-0732">Signal</keyword>